<comment type="caution">
    <text evidence="2">The sequence shown here is derived from an EMBL/GenBank/DDBJ whole genome shotgun (WGS) entry which is preliminary data.</text>
</comment>
<dbReference type="PANTHER" id="PTHR39184:SF1">
    <property type="entry name" value="PBSX PHAGE TERMINASE LARGE SUBUNIT"/>
    <property type="match status" value="1"/>
</dbReference>
<evidence type="ECO:0000313" key="3">
    <source>
        <dbReference type="Proteomes" id="UP000583556"/>
    </source>
</evidence>
<dbReference type="EMBL" id="JABBGM010000003">
    <property type="protein sequence ID" value="NML93790.1"/>
    <property type="molecule type" value="Genomic_DNA"/>
</dbReference>
<dbReference type="PANTHER" id="PTHR39184">
    <property type="match status" value="1"/>
</dbReference>
<dbReference type="NCBIfam" id="TIGR01547">
    <property type="entry name" value="phage_term_2"/>
    <property type="match status" value="1"/>
</dbReference>
<evidence type="ECO:0000259" key="1">
    <source>
        <dbReference type="Pfam" id="PF04466"/>
    </source>
</evidence>
<dbReference type="InterPro" id="IPR006437">
    <property type="entry name" value="Phage_terminase_lsu"/>
</dbReference>
<dbReference type="RefSeq" id="WP_169493055.1">
    <property type="nucleotide sequence ID" value="NZ_JABBGM010000003.1"/>
</dbReference>
<protein>
    <submittedName>
        <fullName evidence="2">PBSX family phage terminase large subunit</fullName>
    </submittedName>
</protein>
<dbReference type="Proteomes" id="UP000583556">
    <property type="component" value="Unassembled WGS sequence"/>
</dbReference>
<dbReference type="InterPro" id="IPR027417">
    <property type="entry name" value="P-loop_NTPase"/>
</dbReference>
<dbReference type="Pfam" id="PF04466">
    <property type="entry name" value="Terminase_3"/>
    <property type="match status" value="1"/>
</dbReference>
<sequence>MIEGTLHACRRAAEGPTLNPVLRPFWLAKRNERGESIRNRVLYGGRASSKSWDAAGFAVYLACNYKIRVLCARQFQNKIEESVYSLLVLQIERFGLRDQFRILDNKIIHRRTGSEFLFYGLWRHISEIKSLEGVDICWLEEAHALTAEQWEVLEPTVRKEGSQFWIIFNPRLSTDFAWRRFVVSPPRGTLVRQINYTENPFLSRTMTDVIDAAKAEDADEFEHIYLGVPRDDDDDAVIKRSWIMAAIDAHKTLGIEISGSMRIGFDVADSGSDKCATIRAHGPLACDAGQWKAGEHELLKSATRVWDQAREHGADITFDSIGVGAMTGGKINELNQAAGPRATPVRHTGFNAGGAVDRPDQIYGRSHPPRSNKDFFANLKAQAWWSVADRFRNTFNAVHSDMTFRPDEMIFIDSNLPHLNQLIDELCTPKRDFDNAGKVKVESKKDLAKANRVGGPQPSPNLADAFVMAFAPGRRGMQISPEALAAA</sequence>
<feature type="domain" description="Phage terminase large subunit N-terminal" evidence="1">
    <location>
        <begin position="40"/>
        <end position="227"/>
    </location>
</feature>
<evidence type="ECO:0000313" key="2">
    <source>
        <dbReference type="EMBL" id="NML93790.1"/>
    </source>
</evidence>
<dbReference type="InterPro" id="IPR052380">
    <property type="entry name" value="Viral_DNA_packaging_terminase"/>
</dbReference>
<dbReference type="Gene3D" id="3.40.50.300">
    <property type="entry name" value="P-loop containing nucleotide triphosphate hydrolases"/>
    <property type="match status" value="1"/>
</dbReference>
<proteinExistence type="predicted"/>
<keyword evidence="3" id="KW-1185">Reference proteome</keyword>
<reference evidence="2 3" key="1">
    <citation type="submission" date="2020-04" db="EMBL/GenBank/DDBJ databases">
        <title>Novosphingobium sp. TW-4 isolated from soil.</title>
        <authorList>
            <person name="Dahal R.H."/>
            <person name="Chaudhary D.K."/>
        </authorList>
    </citation>
    <scope>NUCLEOTIDE SEQUENCE [LARGE SCALE GENOMIC DNA]</scope>
    <source>
        <strain evidence="2 3">TW-4</strain>
    </source>
</reference>
<organism evidence="2 3">
    <name type="scientific">Novosphingobium olei</name>
    <dbReference type="NCBI Taxonomy" id="2728851"/>
    <lineage>
        <taxon>Bacteria</taxon>
        <taxon>Pseudomonadati</taxon>
        <taxon>Pseudomonadota</taxon>
        <taxon>Alphaproteobacteria</taxon>
        <taxon>Sphingomonadales</taxon>
        <taxon>Sphingomonadaceae</taxon>
        <taxon>Novosphingobium</taxon>
    </lineage>
</organism>
<dbReference type="AlphaFoldDB" id="A0A7Y0BP43"/>
<dbReference type="Gene3D" id="3.30.420.240">
    <property type="match status" value="1"/>
</dbReference>
<dbReference type="InterPro" id="IPR035412">
    <property type="entry name" value="Terminase_L_N"/>
</dbReference>
<gene>
    <name evidence="2" type="ORF">HHL27_08935</name>
</gene>
<accession>A0A7Y0BP43</accession>
<name>A0A7Y0BP43_9SPHN</name>